<evidence type="ECO:0000256" key="1">
    <source>
        <dbReference type="ARBA" id="ARBA00023239"/>
    </source>
</evidence>
<gene>
    <name evidence="5" type="ORF">LOC68_07900</name>
</gene>
<organism evidence="5 6">
    <name type="scientific">Blastopirellula sediminis</name>
    <dbReference type="NCBI Taxonomy" id="2894196"/>
    <lineage>
        <taxon>Bacteria</taxon>
        <taxon>Pseudomonadati</taxon>
        <taxon>Planctomycetota</taxon>
        <taxon>Planctomycetia</taxon>
        <taxon>Pirellulales</taxon>
        <taxon>Pirellulaceae</taxon>
        <taxon>Blastopirellula</taxon>
    </lineage>
</organism>
<evidence type="ECO:0000313" key="5">
    <source>
        <dbReference type="EMBL" id="MCC9628314.1"/>
    </source>
</evidence>
<accession>A0A9X1MKA6</accession>
<dbReference type="EMBL" id="JAJKFT010000004">
    <property type="protein sequence ID" value="MCC9628314.1"/>
    <property type="molecule type" value="Genomic_DNA"/>
</dbReference>
<evidence type="ECO:0000256" key="4">
    <source>
        <dbReference type="PIRSR" id="PIRSR001365-2"/>
    </source>
</evidence>
<evidence type="ECO:0000256" key="2">
    <source>
        <dbReference type="PIRNR" id="PIRNR001365"/>
    </source>
</evidence>
<proteinExistence type="inferred from homology"/>
<keyword evidence="6" id="KW-1185">Reference proteome</keyword>
<dbReference type="InterPro" id="IPR013785">
    <property type="entry name" value="Aldolase_TIM"/>
</dbReference>
<dbReference type="Pfam" id="PF00701">
    <property type="entry name" value="DHDPS"/>
    <property type="match status" value="1"/>
</dbReference>
<dbReference type="GO" id="GO:0008840">
    <property type="term" value="F:4-hydroxy-tetrahydrodipicolinate synthase activity"/>
    <property type="evidence" value="ECO:0007669"/>
    <property type="project" value="TreeGrafter"/>
</dbReference>
<dbReference type="SMART" id="SM01130">
    <property type="entry name" value="DHDPS"/>
    <property type="match status" value="1"/>
</dbReference>
<evidence type="ECO:0000256" key="3">
    <source>
        <dbReference type="PIRSR" id="PIRSR001365-1"/>
    </source>
</evidence>
<comment type="similarity">
    <text evidence="2">Belongs to the DapA family.</text>
</comment>
<dbReference type="PRINTS" id="PR00146">
    <property type="entry name" value="DHPICSNTHASE"/>
</dbReference>
<dbReference type="Gene3D" id="3.20.20.70">
    <property type="entry name" value="Aldolase class I"/>
    <property type="match status" value="1"/>
</dbReference>
<feature type="active site" description="Proton donor/acceptor" evidence="3">
    <location>
        <position position="136"/>
    </location>
</feature>
<feature type="binding site" evidence="4">
    <location>
        <position position="206"/>
    </location>
    <ligand>
        <name>pyruvate</name>
        <dbReference type="ChEBI" id="CHEBI:15361"/>
    </ligand>
</feature>
<dbReference type="Proteomes" id="UP001139103">
    <property type="component" value="Unassembled WGS sequence"/>
</dbReference>
<dbReference type="CDD" id="cd00408">
    <property type="entry name" value="DHDPS-like"/>
    <property type="match status" value="1"/>
</dbReference>
<feature type="active site" description="Schiff-base intermediate with substrate" evidence="3">
    <location>
        <position position="164"/>
    </location>
</feature>
<dbReference type="SUPFAM" id="SSF51569">
    <property type="entry name" value="Aldolase"/>
    <property type="match status" value="1"/>
</dbReference>
<keyword evidence="1 2" id="KW-0456">Lyase</keyword>
<protein>
    <submittedName>
        <fullName evidence="5">Dihydrodipicolinate synthase family protein</fullName>
    </submittedName>
</protein>
<sequence length="300" mass="32877">MNVDWSGVFPAATTQFNADLSVNIPATLQHLDAMIEAGVHGMILLGTVGENCSLSYDEKLEVLKAAVAHINGRVPVLTGVAEFTTATACRYAADAEKIGVDGLMVLPAMVYRSDSRETAAHFRAVAAASDLPIMIYNNPVSYKVDITPEEFAELADEPKFVAIKESTEDTRRITDIRNVCGDRYLLFCGVDDVVLESMVLGIDGWVSGLVNAFPAENRLLWDLALEGRYAEAVEVYRWYTPLLHLDTDVKLVQYIKLAVQECGYGTETTRPPRLPLVGAERDKVLSVIRKAIATRPVLTA</sequence>
<dbReference type="PANTHER" id="PTHR12128">
    <property type="entry name" value="DIHYDRODIPICOLINATE SYNTHASE"/>
    <property type="match status" value="1"/>
</dbReference>
<dbReference type="AlphaFoldDB" id="A0A9X1MKA6"/>
<evidence type="ECO:0000313" key="6">
    <source>
        <dbReference type="Proteomes" id="UP001139103"/>
    </source>
</evidence>
<comment type="caution">
    <text evidence="5">The sequence shown here is derived from an EMBL/GenBank/DDBJ whole genome shotgun (WGS) entry which is preliminary data.</text>
</comment>
<dbReference type="PANTHER" id="PTHR12128:SF72">
    <property type="entry name" value="DIHYDRODIPICOLINATE SYNTHASE"/>
    <property type="match status" value="1"/>
</dbReference>
<name>A0A9X1MKA6_9BACT</name>
<reference evidence="5" key="1">
    <citation type="submission" date="2021-11" db="EMBL/GenBank/DDBJ databases">
        <title>Genome sequence.</title>
        <authorList>
            <person name="Sun Q."/>
        </authorList>
    </citation>
    <scope>NUCLEOTIDE SEQUENCE</scope>
    <source>
        <strain evidence="5">JC732</strain>
    </source>
</reference>
<dbReference type="RefSeq" id="WP_230217470.1">
    <property type="nucleotide sequence ID" value="NZ_JAJKFT010000004.1"/>
</dbReference>
<dbReference type="PIRSF" id="PIRSF001365">
    <property type="entry name" value="DHDPS"/>
    <property type="match status" value="1"/>
</dbReference>
<dbReference type="InterPro" id="IPR002220">
    <property type="entry name" value="DapA-like"/>
</dbReference>